<protein>
    <submittedName>
        <fullName evidence="8">Uncharacterized protein</fullName>
    </submittedName>
</protein>
<organism evidence="8 9">
    <name type="scientific">Phlebiopsis gigantea (strain 11061_1 CR5-6)</name>
    <name type="common">White-rot fungus</name>
    <name type="synonym">Peniophora gigantea</name>
    <dbReference type="NCBI Taxonomy" id="745531"/>
    <lineage>
        <taxon>Eukaryota</taxon>
        <taxon>Fungi</taxon>
        <taxon>Dikarya</taxon>
        <taxon>Basidiomycota</taxon>
        <taxon>Agaricomycotina</taxon>
        <taxon>Agaricomycetes</taxon>
        <taxon>Polyporales</taxon>
        <taxon>Phanerochaetaceae</taxon>
        <taxon>Phlebiopsis</taxon>
    </lineage>
</organism>
<dbReference type="GO" id="GO:0042796">
    <property type="term" value="P:snRNA transcription by RNA polymerase III"/>
    <property type="evidence" value="ECO:0007669"/>
    <property type="project" value="TreeGrafter"/>
</dbReference>
<evidence type="ECO:0000256" key="3">
    <source>
        <dbReference type="ARBA" id="ARBA00023163"/>
    </source>
</evidence>
<dbReference type="SUPFAM" id="SSF46689">
    <property type="entry name" value="Homeodomain-like"/>
    <property type="match status" value="3"/>
</dbReference>
<reference evidence="8 9" key="1">
    <citation type="journal article" date="2014" name="PLoS Genet.">
        <title>Analysis of the Phlebiopsis gigantea genome, transcriptome and secretome provides insight into its pioneer colonization strategies of wood.</title>
        <authorList>
            <person name="Hori C."/>
            <person name="Ishida T."/>
            <person name="Igarashi K."/>
            <person name="Samejima M."/>
            <person name="Suzuki H."/>
            <person name="Master E."/>
            <person name="Ferreira P."/>
            <person name="Ruiz-Duenas F.J."/>
            <person name="Held B."/>
            <person name="Canessa P."/>
            <person name="Larrondo L.F."/>
            <person name="Schmoll M."/>
            <person name="Druzhinina I.S."/>
            <person name="Kubicek C.P."/>
            <person name="Gaskell J.A."/>
            <person name="Kersten P."/>
            <person name="St John F."/>
            <person name="Glasner J."/>
            <person name="Sabat G."/>
            <person name="Splinter BonDurant S."/>
            <person name="Syed K."/>
            <person name="Yadav J."/>
            <person name="Mgbeahuruike A.C."/>
            <person name="Kovalchuk A."/>
            <person name="Asiegbu F.O."/>
            <person name="Lackner G."/>
            <person name="Hoffmeister D."/>
            <person name="Rencoret J."/>
            <person name="Gutierrez A."/>
            <person name="Sun H."/>
            <person name="Lindquist E."/>
            <person name="Barry K."/>
            <person name="Riley R."/>
            <person name="Grigoriev I.V."/>
            <person name="Henrissat B."/>
            <person name="Kues U."/>
            <person name="Berka R.M."/>
            <person name="Martinez A.T."/>
            <person name="Covert S.F."/>
            <person name="Blanchette R.A."/>
            <person name="Cullen D."/>
        </authorList>
    </citation>
    <scope>NUCLEOTIDE SEQUENCE [LARGE SCALE GENOMIC DNA]</scope>
    <source>
        <strain evidence="8 9">11061_1 CR5-6</strain>
    </source>
</reference>
<keyword evidence="3" id="KW-0804">Transcription</keyword>
<evidence type="ECO:0000313" key="9">
    <source>
        <dbReference type="Proteomes" id="UP000053257"/>
    </source>
</evidence>
<evidence type="ECO:0000256" key="2">
    <source>
        <dbReference type="ARBA" id="ARBA00023125"/>
    </source>
</evidence>
<dbReference type="CDD" id="cd00167">
    <property type="entry name" value="SANT"/>
    <property type="match status" value="4"/>
</dbReference>
<feature type="region of interest" description="Disordered" evidence="5">
    <location>
        <begin position="377"/>
        <end position="397"/>
    </location>
</feature>
<evidence type="ECO:0000256" key="1">
    <source>
        <dbReference type="ARBA" id="ARBA00023015"/>
    </source>
</evidence>
<dbReference type="EMBL" id="KN840469">
    <property type="protein sequence ID" value="KIP09180.1"/>
    <property type="molecule type" value="Genomic_DNA"/>
</dbReference>
<evidence type="ECO:0000259" key="6">
    <source>
        <dbReference type="PROSITE" id="PS50090"/>
    </source>
</evidence>
<dbReference type="Gene3D" id="1.10.10.60">
    <property type="entry name" value="Homeodomain-like"/>
    <property type="match status" value="3"/>
</dbReference>
<dbReference type="InterPro" id="IPR001005">
    <property type="entry name" value="SANT/Myb"/>
</dbReference>
<dbReference type="PANTHER" id="PTHR46621">
    <property type="entry name" value="SNRNA-ACTIVATING PROTEIN COMPLEX SUBUNIT 4"/>
    <property type="match status" value="1"/>
</dbReference>
<name>A0A0C3SCW6_PHLG1</name>
<dbReference type="GO" id="GO:0001006">
    <property type="term" value="F:RNA polymerase III type 3 promoter sequence-specific DNA binding"/>
    <property type="evidence" value="ECO:0007669"/>
    <property type="project" value="TreeGrafter"/>
</dbReference>
<evidence type="ECO:0000313" key="8">
    <source>
        <dbReference type="EMBL" id="KIP09180.1"/>
    </source>
</evidence>
<dbReference type="SMART" id="SM00717">
    <property type="entry name" value="SANT"/>
    <property type="match status" value="5"/>
</dbReference>
<feature type="compositionally biased region" description="Polar residues" evidence="5">
    <location>
        <begin position="384"/>
        <end position="393"/>
    </location>
</feature>
<dbReference type="PROSITE" id="PS51294">
    <property type="entry name" value="HTH_MYB"/>
    <property type="match status" value="2"/>
</dbReference>
<dbReference type="GO" id="GO:0019185">
    <property type="term" value="C:snRNA-activating protein complex"/>
    <property type="evidence" value="ECO:0007669"/>
    <property type="project" value="TreeGrafter"/>
</dbReference>
<keyword evidence="9" id="KW-1185">Reference proteome</keyword>
<dbReference type="InterPro" id="IPR009057">
    <property type="entry name" value="Homeodomain-like_sf"/>
</dbReference>
<keyword evidence="2" id="KW-0238">DNA-binding</keyword>
<dbReference type="HOGENOM" id="CLU_022146_0_0_1"/>
<dbReference type="AlphaFoldDB" id="A0A0C3SCW6"/>
<evidence type="ECO:0000256" key="5">
    <source>
        <dbReference type="SAM" id="MobiDB-lite"/>
    </source>
</evidence>
<dbReference type="OrthoDB" id="2143914at2759"/>
<dbReference type="InterPro" id="IPR051575">
    <property type="entry name" value="Myb-like_DNA-bd"/>
</dbReference>
<keyword evidence="1" id="KW-0805">Transcription regulation</keyword>
<feature type="domain" description="Myb-like" evidence="6">
    <location>
        <begin position="248"/>
        <end position="291"/>
    </location>
</feature>
<dbReference type="PROSITE" id="PS50090">
    <property type="entry name" value="MYB_LIKE"/>
    <property type="match status" value="3"/>
</dbReference>
<feature type="region of interest" description="Disordered" evidence="5">
    <location>
        <begin position="442"/>
        <end position="461"/>
    </location>
</feature>
<feature type="domain" description="Myb-like" evidence="6">
    <location>
        <begin position="292"/>
        <end position="342"/>
    </location>
</feature>
<dbReference type="GO" id="GO:0000978">
    <property type="term" value="F:RNA polymerase II cis-regulatory region sequence-specific DNA binding"/>
    <property type="evidence" value="ECO:0007669"/>
    <property type="project" value="TreeGrafter"/>
</dbReference>
<sequence length="461" mass="52054">MSAAPSIPPTVKELIRSSLQASKEHQYALKVYTERLEAELEAVDRLLTAAEAPDDDQDVDVGGHVVILGALKAISPIPSEIAPGEHPFVDDVAKRQKYMQHTTIHPMKAADFEALADAVRSENHRLHALAAQKRGQQPFVGLNDHPQSHFEKNKQDINWERVAQKVTAATSNPVKRSAEECEIRWLGERHPDFDRSQWPPSEILKVKQLVGSAKECEIDWADIATKLGTRRTPLDCMRHAIPRKMHVWTQESDQRLIEMVKVYGTENWQLTRQISEDATATQCQNRYTRSLDPQLRRGPWAQEEDEQLRRAVEIFGRSWVDVSAFIPTRSNEQCRDRWQDVLNPSISKGKWSESEDQILRSACEELGEKWKEISQRVGGGRTDNMASLQSPPETKTKEECYGHDIKGDLYSYLRSRHGTSSSVACPNADSVDPLFRDICDTGSSKGEAKTSSAHKTCRNTA</sequence>
<dbReference type="PANTHER" id="PTHR46621:SF1">
    <property type="entry name" value="SNRNA-ACTIVATING PROTEIN COMPLEX SUBUNIT 4"/>
    <property type="match status" value="1"/>
</dbReference>
<dbReference type="STRING" id="745531.A0A0C3SCW6"/>
<gene>
    <name evidence="8" type="ORF">PHLGIDRAFT_116589</name>
</gene>
<feature type="domain" description="HTH myb-type" evidence="7">
    <location>
        <begin position="292"/>
        <end position="346"/>
    </location>
</feature>
<feature type="domain" description="Myb-like" evidence="6">
    <location>
        <begin position="343"/>
        <end position="384"/>
    </location>
</feature>
<keyword evidence="4" id="KW-0539">Nucleus</keyword>
<dbReference type="GO" id="GO:0042795">
    <property type="term" value="P:snRNA transcription by RNA polymerase II"/>
    <property type="evidence" value="ECO:0007669"/>
    <property type="project" value="TreeGrafter"/>
</dbReference>
<evidence type="ECO:0000256" key="4">
    <source>
        <dbReference type="ARBA" id="ARBA00023242"/>
    </source>
</evidence>
<evidence type="ECO:0000259" key="7">
    <source>
        <dbReference type="PROSITE" id="PS51294"/>
    </source>
</evidence>
<accession>A0A0C3SCW6</accession>
<dbReference type="InterPro" id="IPR017930">
    <property type="entry name" value="Myb_dom"/>
</dbReference>
<proteinExistence type="predicted"/>
<dbReference type="Pfam" id="PF13921">
    <property type="entry name" value="Myb_DNA-bind_6"/>
    <property type="match status" value="1"/>
</dbReference>
<feature type="domain" description="HTH myb-type" evidence="7">
    <location>
        <begin position="348"/>
        <end position="385"/>
    </location>
</feature>
<dbReference type="Proteomes" id="UP000053257">
    <property type="component" value="Unassembled WGS sequence"/>
</dbReference>